<evidence type="ECO:0000256" key="4">
    <source>
        <dbReference type="SAM" id="MobiDB-lite"/>
    </source>
</evidence>
<dbReference type="FunFam" id="4.10.280.10:FF:000019">
    <property type="entry name" value="Myc proto-oncogene protein"/>
    <property type="match status" value="1"/>
</dbReference>
<dbReference type="SUPFAM" id="SSF47459">
    <property type="entry name" value="HLH, helix-loop-helix DNA-binding domain"/>
    <property type="match status" value="1"/>
</dbReference>
<dbReference type="GO" id="GO:0045944">
    <property type="term" value="P:positive regulation of transcription by RNA polymerase II"/>
    <property type="evidence" value="ECO:0007669"/>
    <property type="project" value="TreeGrafter"/>
</dbReference>
<dbReference type="GO" id="GO:0046983">
    <property type="term" value="F:protein dimerization activity"/>
    <property type="evidence" value="ECO:0007669"/>
    <property type="project" value="InterPro"/>
</dbReference>
<dbReference type="Proteomes" id="UP001201812">
    <property type="component" value="Unassembled WGS sequence"/>
</dbReference>
<dbReference type="GO" id="GO:0090575">
    <property type="term" value="C:RNA polymerase II transcription regulator complex"/>
    <property type="evidence" value="ECO:0007669"/>
    <property type="project" value="TreeGrafter"/>
</dbReference>
<gene>
    <name evidence="6" type="ORF">DdX_05170</name>
</gene>
<dbReference type="Gene3D" id="4.10.280.10">
    <property type="entry name" value="Helix-loop-helix DNA-binding domain"/>
    <property type="match status" value="1"/>
</dbReference>
<dbReference type="GO" id="GO:0003700">
    <property type="term" value="F:DNA-binding transcription factor activity"/>
    <property type="evidence" value="ECO:0007669"/>
    <property type="project" value="TreeGrafter"/>
</dbReference>
<dbReference type="Pfam" id="PF00010">
    <property type="entry name" value="HLH"/>
    <property type="match status" value="1"/>
</dbReference>
<dbReference type="PANTHER" id="PTHR10328">
    <property type="entry name" value="PROTEIN MAX MYC-ASSOCIATED FACTOR X"/>
    <property type="match status" value="1"/>
</dbReference>
<organism evidence="6 7">
    <name type="scientific">Ditylenchus destructor</name>
    <dbReference type="NCBI Taxonomy" id="166010"/>
    <lineage>
        <taxon>Eukaryota</taxon>
        <taxon>Metazoa</taxon>
        <taxon>Ecdysozoa</taxon>
        <taxon>Nematoda</taxon>
        <taxon>Chromadorea</taxon>
        <taxon>Rhabditida</taxon>
        <taxon>Tylenchina</taxon>
        <taxon>Tylenchomorpha</taxon>
        <taxon>Sphaerularioidea</taxon>
        <taxon>Anguinidae</taxon>
        <taxon>Anguininae</taxon>
        <taxon>Ditylenchus</taxon>
    </lineage>
</organism>
<dbReference type="InterPro" id="IPR036638">
    <property type="entry name" value="HLH_DNA-bd_sf"/>
</dbReference>
<feature type="compositionally biased region" description="Basic and acidic residues" evidence="4">
    <location>
        <begin position="40"/>
        <end position="50"/>
    </location>
</feature>
<evidence type="ECO:0000259" key="5">
    <source>
        <dbReference type="PROSITE" id="PS50888"/>
    </source>
</evidence>
<feature type="domain" description="BHLH" evidence="5">
    <location>
        <begin position="33"/>
        <end position="84"/>
    </location>
</feature>
<evidence type="ECO:0000256" key="1">
    <source>
        <dbReference type="ARBA" id="ARBA00007628"/>
    </source>
</evidence>
<keyword evidence="7" id="KW-1185">Reference proteome</keyword>
<dbReference type="PROSITE" id="PS50888">
    <property type="entry name" value="BHLH"/>
    <property type="match status" value="1"/>
</dbReference>
<keyword evidence="2 6" id="KW-0238">DNA-binding</keyword>
<dbReference type="SMART" id="SM00353">
    <property type="entry name" value="HLH"/>
    <property type="match status" value="1"/>
</dbReference>
<dbReference type="GO" id="GO:0003677">
    <property type="term" value="F:DNA binding"/>
    <property type="evidence" value="ECO:0007669"/>
    <property type="project" value="UniProtKB-KW"/>
</dbReference>
<reference evidence="6" key="1">
    <citation type="submission" date="2022-01" db="EMBL/GenBank/DDBJ databases">
        <title>Genome Sequence Resource for Two Populations of Ditylenchus destructor, the Migratory Endoparasitic Phytonematode.</title>
        <authorList>
            <person name="Zhang H."/>
            <person name="Lin R."/>
            <person name="Xie B."/>
        </authorList>
    </citation>
    <scope>NUCLEOTIDE SEQUENCE</scope>
    <source>
        <strain evidence="6">BazhouSP</strain>
    </source>
</reference>
<feature type="compositionally biased region" description="Acidic residues" evidence="4">
    <location>
        <begin position="1"/>
        <end position="13"/>
    </location>
</feature>
<dbReference type="PANTHER" id="PTHR10328:SF10">
    <property type="entry name" value="MAX-LIKE PROTEIN 1"/>
    <property type="match status" value="1"/>
</dbReference>
<dbReference type="AlphaFoldDB" id="A0AAD4NCC8"/>
<evidence type="ECO:0000313" key="6">
    <source>
        <dbReference type="EMBL" id="KAI1720920.1"/>
    </source>
</evidence>
<comment type="caution">
    <text evidence="6">The sequence shown here is derived from an EMBL/GenBank/DDBJ whole genome shotgun (WGS) entry which is preliminary data.</text>
</comment>
<accession>A0AAD4NCC8</accession>
<dbReference type="InterPro" id="IPR011598">
    <property type="entry name" value="bHLH_dom"/>
</dbReference>
<keyword evidence="3" id="KW-0539">Nucleus</keyword>
<feature type="region of interest" description="Disordered" evidence="4">
    <location>
        <begin position="1"/>
        <end position="50"/>
    </location>
</feature>
<proteinExistence type="inferred from homology"/>
<protein>
    <submittedName>
        <fullName evidence="6">Helix-loop-helix DNA-binding domain-containing protein</fullName>
    </submittedName>
</protein>
<name>A0AAD4NCC8_9BILA</name>
<dbReference type="EMBL" id="JAKKPZ010000005">
    <property type="protein sequence ID" value="KAI1720920.1"/>
    <property type="molecule type" value="Genomic_DNA"/>
</dbReference>
<evidence type="ECO:0000313" key="7">
    <source>
        <dbReference type="Proteomes" id="UP001201812"/>
    </source>
</evidence>
<evidence type="ECO:0000256" key="3">
    <source>
        <dbReference type="ARBA" id="ARBA00023242"/>
    </source>
</evidence>
<sequence>MSDNEFSDNEIDVESAASPSLSGNAPIHDSKRQARAQHNALERRRRDNIKDMYTSLKDEIPNFSNDRASRAQILKKTIEQIQDSNAEVEELNRELKQIEETNQKLRAQIQEKQASTDTPQSNTPSGSQ</sequence>
<feature type="region of interest" description="Disordered" evidence="4">
    <location>
        <begin position="102"/>
        <end position="128"/>
    </location>
</feature>
<feature type="compositionally biased region" description="Polar residues" evidence="4">
    <location>
        <begin position="110"/>
        <end position="128"/>
    </location>
</feature>
<comment type="similarity">
    <text evidence="1">Belongs to the MAX family.</text>
</comment>
<evidence type="ECO:0000256" key="2">
    <source>
        <dbReference type="ARBA" id="ARBA00023125"/>
    </source>
</evidence>